<dbReference type="NCBIfam" id="NF033664">
    <property type="entry name" value="PACE_transport"/>
    <property type="match status" value="1"/>
</dbReference>
<dbReference type="RefSeq" id="WP_136852447.1">
    <property type="nucleotide sequence ID" value="NZ_SWCI01000003.1"/>
</dbReference>
<dbReference type="Pfam" id="PF05232">
    <property type="entry name" value="BTP"/>
    <property type="match status" value="2"/>
</dbReference>
<feature type="domain" description="Chlorhexidine efflux transporter" evidence="2">
    <location>
        <begin position="1"/>
        <end position="63"/>
    </location>
</feature>
<feature type="domain" description="Chlorhexidine efflux transporter" evidence="2">
    <location>
        <begin position="69"/>
        <end position="132"/>
    </location>
</feature>
<proteinExistence type="predicted"/>
<dbReference type="OrthoDB" id="1631120at2"/>
<keyword evidence="1" id="KW-0812">Transmembrane</keyword>
<evidence type="ECO:0000313" key="3">
    <source>
        <dbReference type="EMBL" id="TKB49898.1"/>
    </source>
</evidence>
<evidence type="ECO:0000259" key="2">
    <source>
        <dbReference type="Pfam" id="PF05232"/>
    </source>
</evidence>
<evidence type="ECO:0000313" key="4">
    <source>
        <dbReference type="Proteomes" id="UP000305674"/>
    </source>
</evidence>
<feature type="transmembrane region" description="Helical" evidence="1">
    <location>
        <begin position="75"/>
        <end position="95"/>
    </location>
</feature>
<feature type="transmembrane region" description="Helical" evidence="1">
    <location>
        <begin position="101"/>
        <end position="122"/>
    </location>
</feature>
<evidence type="ECO:0000256" key="1">
    <source>
        <dbReference type="SAM" id="Phobius"/>
    </source>
</evidence>
<name>A0A4U1BFB1_9GAMM</name>
<keyword evidence="1" id="KW-0472">Membrane</keyword>
<gene>
    <name evidence="3" type="ORF">FCL40_07025</name>
</gene>
<keyword evidence="1" id="KW-1133">Transmembrane helix</keyword>
<sequence>MSTKERILHTLLFELLALLLITLLGPLLIPVASHTLAGIAILLSLIAMGWNYGYNLAFDRLFGADRQTRSPLLRLVHGLGFELGLLPLTLPVLMWTLSMSLWQVLLLDIGAILFFLVYAIAFNWGYDKVRARPGLCGS</sequence>
<feature type="transmembrane region" description="Helical" evidence="1">
    <location>
        <begin position="7"/>
        <end position="29"/>
    </location>
</feature>
<dbReference type="EMBL" id="SWCI01000003">
    <property type="protein sequence ID" value="TKB49898.1"/>
    <property type="molecule type" value="Genomic_DNA"/>
</dbReference>
<dbReference type="AlphaFoldDB" id="A0A4U1BFB1"/>
<reference evidence="3 4" key="1">
    <citation type="submission" date="2019-04" db="EMBL/GenBank/DDBJ databases">
        <authorList>
            <person name="Hwang J.C."/>
        </authorList>
    </citation>
    <scope>NUCLEOTIDE SEQUENCE [LARGE SCALE GENOMIC DNA]</scope>
    <source>
        <strain evidence="3 4">IMCC35001</strain>
    </source>
</reference>
<comment type="caution">
    <text evidence="3">The sequence shown here is derived from an EMBL/GenBank/DDBJ whole genome shotgun (WGS) entry which is preliminary data.</text>
</comment>
<dbReference type="InterPro" id="IPR007896">
    <property type="entry name" value="BTP_bacteria"/>
</dbReference>
<accession>A0A4U1BFB1</accession>
<organism evidence="3 4">
    <name type="scientific">Ferrimonas sediminicola</name>
    <dbReference type="NCBI Taxonomy" id="2569538"/>
    <lineage>
        <taxon>Bacteria</taxon>
        <taxon>Pseudomonadati</taxon>
        <taxon>Pseudomonadota</taxon>
        <taxon>Gammaproteobacteria</taxon>
        <taxon>Alteromonadales</taxon>
        <taxon>Ferrimonadaceae</taxon>
        <taxon>Ferrimonas</taxon>
    </lineage>
</organism>
<dbReference type="Proteomes" id="UP000305674">
    <property type="component" value="Unassembled WGS sequence"/>
</dbReference>
<keyword evidence="4" id="KW-1185">Reference proteome</keyword>
<protein>
    <submittedName>
        <fullName evidence="3">PACE efflux transporter</fullName>
    </submittedName>
</protein>
<dbReference type="InterPro" id="IPR058208">
    <property type="entry name" value="PACE"/>
</dbReference>
<feature type="transmembrane region" description="Helical" evidence="1">
    <location>
        <begin position="35"/>
        <end position="54"/>
    </location>
</feature>